<evidence type="ECO:0000313" key="2">
    <source>
        <dbReference type="EMBL" id="CCA17454.1"/>
    </source>
</evidence>
<gene>
    <name evidence="2" type="primary">AlNc14C35G3125</name>
    <name evidence="2" type="ORF">ALNC14_035970</name>
</gene>
<name>F0W8J9_9STRA</name>
<dbReference type="AlphaFoldDB" id="F0W8J9"/>
<dbReference type="Pfam" id="PF00078">
    <property type="entry name" value="RVT_1"/>
    <property type="match status" value="1"/>
</dbReference>
<dbReference type="PANTHER" id="PTHR19446">
    <property type="entry name" value="REVERSE TRANSCRIPTASES"/>
    <property type="match status" value="1"/>
</dbReference>
<dbReference type="SUPFAM" id="SSF56672">
    <property type="entry name" value="DNA/RNA polymerases"/>
    <property type="match status" value="1"/>
</dbReference>
<proteinExistence type="predicted"/>
<reference evidence="2" key="1">
    <citation type="journal article" date="2011" name="PLoS Biol.">
        <title>Gene gain and loss during evolution of obligate parasitism in the white rust pathogen of Arabidopsis thaliana.</title>
        <authorList>
            <person name="Kemen E."/>
            <person name="Gardiner A."/>
            <person name="Schultz-Larsen T."/>
            <person name="Kemen A.C."/>
            <person name="Balmuth A.L."/>
            <person name="Robert-Seilaniantz A."/>
            <person name="Bailey K."/>
            <person name="Holub E."/>
            <person name="Studholme D.J."/>
            <person name="Maclean D."/>
            <person name="Jones J.D."/>
        </authorList>
    </citation>
    <scope>NUCLEOTIDE SEQUENCE</scope>
</reference>
<dbReference type="InterPro" id="IPR043502">
    <property type="entry name" value="DNA/RNA_pol_sf"/>
</dbReference>
<organism evidence="2">
    <name type="scientific">Albugo laibachii Nc14</name>
    <dbReference type="NCBI Taxonomy" id="890382"/>
    <lineage>
        <taxon>Eukaryota</taxon>
        <taxon>Sar</taxon>
        <taxon>Stramenopiles</taxon>
        <taxon>Oomycota</taxon>
        <taxon>Peronosporomycetes</taxon>
        <taxon>Albuginales</taxon>
        <taxon>Albuginaceae</taxon>
        <taxon>Albugo</taxon>
    </lineage>
</organism>
<dbReference type="InterPro" id="IPR000477">
    <property type="entry name" value="RT_dom"/>
</dbReference>
<accession>F0W8J9</accession>
<evidence type="ECO:0000259" key="1">
    <source>
        <dbReference type="Pfam" id="PF00078"/>
    </source>
</evidence>
<sequence>MLLYEKGFLVDPGNYRPIALICVDVKALSKVLAYRIQRMPPKLIHEDQKAFLRGRSIHHHTRYISDLQDLITHRGEEAYATFLDFEKAYDRVDWSYILAVLSKMICGASFIL</sequence>
<reference evidence="2" key="2">
    <citation type="submission" date="2011-02" db="EMBL/GenBank/DDBJ databases">
        <authorList>
            <person name="MacLean D."/>
        </authorList>
    </citation>
    <scope>NUCLEOTIDE SEQUENCE</scope>
</reference>
<dbReference type="HOGENOM" id="CLU_2150564_0_0_1"/>
<feature type="domain" description="Reverse transcriptase" evidence="1">
    <location>
        <begin position="12"/>
        <end position="107"/>
    </location>
</feature>
<dbReference type="EMBL" id="FR824080">
    <property type="protein sequence ID" value="CCA17454.1"/>
    <property type="molecule type" value="Genomic_DNA"/>
</dbReference>
<protein>
    <submittedName>
        <fullName evidence="2">Uncharacterized protein AlNc14C35G3125</fullName>
    </submittedName>
</protein>